<evidence type="ECO:0000256" key="3">
    <source>
        <dbReference type="ARBA" id="ARBA00023015"/>
    </source>
</evidence>
<dbReference type="Proteomes" id="UP000807115">
    <property type="component" value="Chromosome 2"/>
</dbReference>
<reference evidence="9" key="1">
    <citation type="journal article" date="2019" name="BMC Genomics">
        <title>A new reference genome for Sorghum bicolor reveals high levels of sequence similarity between sweet and grain genotypes: implications for the genetics of sugar metabolism.</title>
        <authorList>
            <person name="Cooper E.A."/>
            <person name="Brenton Z.W."/>
            <person name="Flinn B.S."/>
            <person name="Jenkins J."/>
            <person name="Shu S."/>
            <person name="Flowers D."/>
            <person name="Luo F."/>
            <person name="Wang Y."/>
            <person name="Xia P."/>
            <person name="Barry K."/>
            <person name="Daum C."/>
            <person name="Lipzen A."/>
            <person name="Yoshinaga Y."/>
            <person name="Schmutz J."/>
            <person name="Saski C."/>
            <person name="Vermerris W."/>
            <person name="Kresovich S."/>
        </authorList>
    </citation>
    <scope>NUCLEOTIDE SEQUENCE</scope>
</reference>
<feature type="region of interest" description="Disordered" evidence="7">
    <location>
        <begin position="220"/>
        <end position="241"/>
    </location>
</feature>
<feature type="compositionally biased region" description="Low complexity" evidence="7">
    <location>
        <begin position="21"/>
        <end position="35"/>
    </location>
</feature>
<dbReference type="PANTHER" id="PTHR31429:SF3">
    <property type="entry name" value="WRKY TRANSCRIPTION FACTOR 40-RELATED"/>
    <property type="match status" value="1"/>
</dbReference>
<evidence type="ECO:0000256" key="6">
    <source>
        <dbReference type="ARBA" id="ARBA00023242"/>
    </source>
</evidence>
<dbReference type="GO" id="GO:0003700">
    <property type="term" value="F:DNA-binding transcription factor activity"/>
    <property type="evidence" value="ECO:0007669"/>
    <property type="project" value="InterPro"/>
</dbReference>
<keyword evidence="6" id="KW-0539">Nucleus</keyword>
<evidence type="ECO:0000256" key="7">
    <source>
        <dbReference type="SAM" id="MobiDB-lite"/>
    </source>
</evidence>
<keyword evidence="3" id="KW-0805">Transcription regulation</keyword>
<evidence type="ECO:0000259" key="8">
    <source>
        <dbReference type="PROSITE" id="PS50811"/>
    </source>
</evidence>
<keyword evidence="5" id="KW-0804">Transcription</keyword>
<dbReference type="GO" id="GO:0051707">
    <property type="term" value="P:response to other organism"/>
    <property type="evidence" value="ECO:0007669"/>
    <property type="project" value="UniProtKB-ARBA"/>
</dbReference>
<evidence type="ECO:0000256" key="2">
    <source>
        <dbReference type="ARBA" id="ARBA00008189"/>
    </source>
</evidence>
<comment type="subcellular location">
    <subcellularLocation>
        <location evidence="1">Nucleus</location>
    </subcellularLocation>
</comment>
<evidence type="ECO:0000313" key="10">
    <source>
        <dbReference type="Proteomes" id="UP000807115"/>
    </source>
</evidence>
<reference evidence="9" key="2">
    <citation type="submission" date="2020-10" db="EMBL/GenBank/DDBJ databases">
        <authorList>
            <person name="Cooper E.A."/>
            <person name="Brenton Z.W."/>
            <person name="Flinn B.S."/>
            <person name="Jenkins J."/>
            <person name="Shu S."/>
            <person name="Flowers D."/>
            <person name="Luo F."/>
            <person name="Wang Y."/>
            <person name="Xia P."/>
            <person name="Barry K."/>
            <person name="Daum C."/>
            <person name="Lipzen A."/>
            <person name="Yoshinaga Y."/>
            <person name="Schmutz J."/>
            <person name="Saski C."/>
            <person name="Vermerris W."/>
            <person name="Kresovich S."/>
        </authorList>
    </citation>
    <scope>NUCLEOTIDE SEQUENCE</scope>
</reference>
<feature type="region of interest" description="Disordered" evidence="7">
    <location>
        <begin position="92"/>
        <end position="141"/>
    </location>
</feature>
<dbReference type="EMBL" id="CM027681">
    <property type="protein sequence ID" value="KAG0543723.1"/>
    <property type="molecule type" value="Genomic_DNA"/>
</dbReference>
<organism evidence="9 10">
    <name type="scientific">Sorghum bicolor</name>
    <name type="common">Sorghum</name>
    <name type="synonym">Sorghum vulgare</name>
    <dbReference type="NCBI Taxonomy" id="4558"/>
    <lineage>
        <taxon>Eukaryota</taxon>
        <taxon>Viridiplantae</taxon>
        <taxon>Streptophyta</taxon>
        <taxon>Embryophyta</taxon>
        <taxon>Tracheophyta</taxon>
        <taxon>Spermatophyta</taxon>
        <taxon>Magnoliopsida</taxon>
        <taxon>Liliopsida</taxon>
        <taxon>Poales</taxon>
        <taxon>Poaceae</taxon>
        <taxon>PACMAD clade</taxon>
        <taxon>Panicoideae</taxon>
        <taxon>Andropogonodae</taxon>
        <taxon>Andropogoneae</taxon>
        <taxon>Sorghinae</taxon>
        <taxon>Sorghum</taxon>
    </lineage>
</organism>
<proteinExistence type="inferred from homology"/>
<dbReference type="Gene3D" id="2.20.25.80">
    <property type="entry name" value="WRKY domain"/>
    <property type="match status" value="1"/>
</dbReference>
<comment type="similarity">
    <text evidence="2">Belongs to the WRKY group II-a family.</text>
</comment>
<accession>A0A921RPX7</accession>
<gene>
    <name evidence="9" type="ORF">BDA96_02G213300</name>
</gene>
<dbReference type="PROSITE" id="PS50811">
    <property type="entry name" value="WRKY"/>
    <property type="match status" value="1"/>
</dbReference>
<dbReference type="Pfam" id="PF03106">
    <property type="entry name" value="WRKY"/>
    <property type="match status" value="1"/>
</dbReference>
<dbReference type="GO" id="GO:0005634">
    <property type="term" value="C:nucleus"/>
    <property type="evidence" value="ECO:0007669"/>
    <property type="project" value="UniProtKB-SubCell"/>
</dbReference>
<dbReference type="AlphaFoldDB" id="A0A921RPX7"/>
<keyword evidence="4" id="KW-0238">DNA-binding</keyword>
<dbReference type="InterPro" id="IPR044810">
    <property type="entry name" value="WRKY_plant"/>
</dbReference>
<dbReference type="PANTHER" id="PTHR31429">
    <property type="entry name" value="WRKY TRANSCRIPTION FACTOR 36-RELATED"/>
    <property type="match status" value="1"/>
</dbReference>
<evidence type="ECO:0000256" key="5">
    <source>
        <dbReference type="ARBA" id="ARBA00023163"/>
    </source>
</evidence>
<dbReference type="InterPro" id="IPR003657">
    <property type="entry name" value="WRKY_dom"/>
</dbReference>
<sequence>MLLMDSARRAGCSPSPVCLDLSVGLSPSSPGSSGPETTADTDDRLDRPAAGCRVASSLSDEQAKTLEAKLTQVSEENRRLTEMIAYLYASQVARQSSSSPDTTSRKRSRDSLEKPSNSSDGNGNAKAEPGDHAAVESALSDEGTCRRIKVTRVCTRIDPADATLTVKDGYQWRKYGQKVTRDNPSPRAYFRCAYAPSCPVKKKVQRSAEDSSLLVATYEGEHNHPSPTRAGELPSAASATASGPVPCSISINSSGPTITLDLTKNGGGGGVRVLDAAEAPDLKKLCQEIASPDFRTALVEQMARSLTSDSKFTHALAAAILQQLPEY</sequence>
<comment type="caution">
    <text evidence="9">The sequence shown here is derived from an EMBL/GenBank/DDBJ whole genome shotgun (WGS) entry which is preliminary data.</text>
</comment>
<evidence type="ECO:0000256" key="4">
    <source>
        <dbReference type="ARBA" id="ARBA00023125"/>
    </source>
</evidence>
<dbReference type="SMART" id="SM00774">
    <property type="entry name" value="WRKY"/>
    <property type="match status" value="1"/>
</dbReference>
<dbReference type="SUPFAM" id="SSF118290">
    <property type="entry name" value="WRKY DNA-binding domain"/>
    <property type="match status" value="1"/>
</dbReference>
<protein>
    <recommendedName>
        <fullName evidence="8">WRKY domain-containing protein</fullName>
    </recommendedName>
</protein>
<dbReference type="InterPro" id="IPR036576">
    <property type="entry name" value="WRKY_dom_sf"/>
</dbReference>
<evidence type="ECO:0000313" key="9">
    <source>
        <dbReference type="EMBL" id="KAG0543723.1"/>
    </source>
</evidence>
<feature type="domain" description="WRKY" evidence="8">
    <location>
        <begin position="161"/>
        <end position="227"/>
    </location>
</feature>
<feature type="compositionally biased region" description="Polar residues" evidence="7">
    <location>
        <begin position="92"/>
        <end position="102"/>
    </location>
</feature>
<name>A0A921RPX7_SORBI</name>
<dbReference type="GO" id="GO:0043565">
    <property type="term" value="F:sequence-specific DNA binding"/>
    <property type="evidence" value="ECO:0007669"/>
    <property type="project" value="InterPro"/>
</dbReference>
<dbReference type="FunFam" id="2.20.25.80:FF:000008">
    <property type="entry name" value="WRKY transcription factor 40"/>
    <property type="match status" value="1"/>
</dbReference>
<feature type="region of interest" description="Disordered" evidence="7">
    <location>
        <begin position="21"/>
        <end position="61"/>
    </location>
</feature>
<evidence type="ECO:0000256" key="1">
    <source>
        <dbReference type="ARBA" id="ARBA00004123"/>
    </source>
</evidence>